<gene>
    <name evidence="2" type="ORF">dsat_1598</name>
</gene>
<proteinExistence type="predicted"/>
<dbReference type="InterPro" id="IPR009875">
    <property type="entry name" value="PilZ_domain"/>
</dbReference>
<dbReference type="Pfam" id="PF07238">
    <property type="entry name" value="PilZ"/>
    <property type="match status" value="1"/>
</dbReference>
<sequence length="119" mass="13229">MNGEKRTRTRVALMFGAVVSLDGRDVPVRLNNLSLKGLSCNPDPRLVEGKDCVVRIALSGSVTIRVQSRVVRVNPCETAVEFLEMDPESFGHLRNLIRMHAEDPDRIDDEIIGIPAFES</sequence>
<dbReference type="Proteomes" id="UP000014975">
    <property type="component" value="Unassembled WGS sequence"/>
</dbReference>
<dbReference type="STRING" id="1121439.dsat_1598"/>
<dbReference type="OrthoDB" id="370480at2"/>
<organism evidence="2 3">
    <name type="scientific">Alkalidesulfovibrio alkalitolerans DSM 16529</name>
    <dbReference type="NCBI Taxonomy" id="1121439"/>
    <lineage>
        <taxon>Bacteria</taxon>
        <taxon>Pseudomonadati</taxon>
        <taxon>Thermodesulfobacteriota</taxon>
        <taxon>Desulfovibrionia</taxon>
        <taxon>Desulfovibrionales</taxon>
        <taxon>Desulfovibrionaceae</taxon>
        <taxon>Alkalidesulfovibrio</taxon>
    </lineage>
</organism>
<feature type="domain" description="PilZ" evidence="1">
    <location>
        <begin position="4"/>
        <end position="97"/>
    </location>
</feature>
<comment type="caution">
    <text evidence="2">The sequence shown here is derived from an EMBL/GenBank/DDBJ whole genome shotgun (WGS) entry which is preliminary data.</text>
</comment>
<keyword evidence="3" id="KW-1185">Reference proteome</keyword>
<dbReference type="eggNOG" id="ENOG5033ECA">
    <property type="taxonomic scope" value="Bacteria"/>
</dbReference>
<name>S7UE07_9BACT</name>
<evidence type="ECO:0000259" key="1">
    <source>
        <dbReference type="Pfam" id="PF07238"/>
    </source>
</evidence>
<dbReference type="RefSeq" id="WP_020888294.1">
    <property type="nucleotide sequence ID" value="NZ_ATHI01000032.1"/>
</dbReference>
<dbReference type="SUPFAM" id="SSF141371">
    <property type="entry name" value="PilZ domain-like"/>
    <property type="match status" value="1"/>
</dbReference>
<accession>S7UE07</accession>
<protein>
    <submittedName>
        <fullName evidence="2">Type IV pilus assembly PilZ</fullName>
    </submittedName>
</protein>
<reference evidence="2 3" key="1">
    <citation type="journal article" date="2013" name="Genome Announc.">
        <title>Draft genome sequences for three mercury-methylating, sulfate-reducing bacteria.</title>
        <authorList>
            <person name="Brown S.D."/>
            <person name="Hurt R.A.Jr."/>
            <person name="Gilmour C.C."/>
            <person name="Elias D.A."/>
        </authorList>
    </citation>
    <scope>NUCLEOTIDE SEQUENCE [LARGE SCALE GENOMIC DNA]</scope>
    <source>
        <strain evidence="2 3">DSM 16529</strain>
    </source>
</reference>
<dbReference type="Gene3D" id="2.40.10.220">
    <property type="entry name" value="predicted glycosyltransferase like domains"/>
    <property type="match status" value="1"/>
</dbReference>
<dbReference type="GO" id="GO:0035438">
    <property type="term" value="F:cyclic-di-GMP binding"/>
    <property type="evidence" value="ECO:0007669"/>
    <property type="project" value="InterPro"/>
</dbReference>
<dbReference type="PATRIC" id="fig|1121439.3.peg.2985"/>
<evidence type="ECO:0000313" key="3">
    <source>
        <dbReference type="Proteomes" id="UP000014975"/>
    </source>
</evidence>
<evidence type="ECO:0000313" key="2">
    <source>
        <dbReference type="EMBL" id="EPR30458.1"/>
    </source>
</evidence>
<dbReference type="AlphaFoldDB" id="S7UE07"/>
<dbReference type="EMBL" id="ATHI01000032">
    <property type="protein sequence ID" value="EPR30458.1"/>
    <property type="molecule type" value="Genomic_DNA"/>
</dbReference>